<name>A0A382QSA2_9ZZZZ</name>
<sequence>MKLRSTILTACFCLQATVSHAAETDHTT</sequence>
<gene>
    <name evidence="1" type="ORF">METZ01_LOCUS341190</name>
</gene>
<dbReference type="AlphaFoldDB" id="A0A382QSA2"/>
<proteinExistence type="predicted"/>
<reference evidence="1" key="1">
    <citation type="submission" date="2018-05" db="EMBL/GenBank/DDBJ databases">
        <authorList>
            <person name="Lanie J.A."/>
            <person name="Ng W.-L."/>
            <person name="Kazmierczak K.M."/>
            <person name="Andrzejewski T.M."/>
            <person name="Davidsen T.M."/>
            <person name="Wayne K.J."/>
            <person name="Tettelin H."/>
            <person name="Glass J.I."/>
            <person name="Rusch D."/>
            <person name="Podicherti R."/>
            <person name="Tsui H.-C.T."/>
            <person name="Winkler M.E."/>
        </authorList>
    </citation>
    <scope>NUCLEOTIDE SEQUENCE</scope>
</reference>
<organism evidence="1">
    <name type="scientific">marine metagenome</name>
    <dbReference type="NCBI Taxonomy" id="408172"/>
    <lineage>
        <taxon>unclassified sequences</taxon>
        <taxon>metagenomes</taxon>
        <taxon>ecological metagenomes</taxon>
    </lineage>
</organism>
<evidence type="ECO:0000313" key="1">
    <source>
        <dbReference type="EMBL" id="SVC88336.1"/>
    </source>
</evidence>
<feature type="non-terminal residue" evidence="1">
    <location>
        <position position="28"/>
    </location>
</feature>
<dbReference type="EMBL" id="UINC01116529">
    <property type="protein sequence ID" value="SVC88336.1"/>
    <property type="molecule type" value="Genomic_DNA"/>
</dbReference>
<protein>
    <submittedName>
        <fullName evidence="1">Uncharacterized protein</fullName>
    </submittedName>
</protein>
<accession>A0A382QSA2</accession>